<feature type="non-terminal residue" evidence="3">
    <location>
        <position position="1"/>
    </location>
</feature>
<dbReference type="AlphaFoldDB" id="A0A426XRZ2"/>
<name>A0A426XRZ2_ENSVE</name>
<proteinExistence type="predicted"/>
<feature type="compositionally biased region" description="Basic and acidic residues" evidence="2">
    <location>
        <begin position="224"/>
        <end position="233"/>
    </location>
</feature>
<evidence type="ECO:0000313" key="3">
    <source>
        <dbReference type="EMBL" id="RRT42266.1"/>
    </source>
</evidence>
<dbReference type="EMBL" id="AMZH03017965">
    <property type="protein sequence ID" value="RRT42266.1"/>
    <property type="molecule type" value="Genomic_DNA"/>
</dbReference>
<evidence type="ECO:0000256" key="1">
    <source>
        <dbReference type="ARBA" id="ARBA00003362"/>
    </source>
</evidence>
<dbReference type="PANTHER" id="PTHR21141:SF5">
    <property type="entry name" value="LARGE RIBOSOMAL SUBUNIT PROTEIN P2"/>
    <property type="match status" value="1"/>
</dbReference>
<evidence type="ECO:0000256" key="2">
    <source>
        <dbReference type="SAM" id="MobiDB-lite"/>
    </source>
</evidence>
<feature type="compositionally biased region" description="Basic and acidic residues" evidence="2">
    <location>
        <begin position="63"/>
        <end position="81"/>
    </location>
</feature>
<dbReference type="PANTHER" id="PTHR21141">
    <property type="entry name" value="60S ACIDIC RIBOSOMAL PROTEIN FAMILY MEMBER"/>
    <property type="match status" value="1"/>
</dbReference>
<dbReference type="GO" id="GO:0022625">
    <property type="term" value="C:cytosolic large ribosomal subunit"/>
    <property type="evidence" value="ECO:0007669"/>
    <property type="project" value="InterPro"/>
</dbReference>
<comment type="caution">
    <text evidence="3">The sequence shown here is derived from an EMBL/GenBank/DDBJ whole genome shotgun (WGS) entry which is preliminary data.</text>
</comment>
<dbReference type="GO" id="GO:0002182">
    <property type="term" value="P:cytoplasmic translational elongation"/>
    <property type="evidence" value="ECO:0007669"/>
    <property type="project" value="InterPro"/>
</dbReference>
<gene>
    <name evidence="3" type="ORF">B296_00056419</name>
</gene>
<dbReference type="Proteomes" id="UP000287651">
    <property type="component" value="Unassembled WGS sequence"/>
</dbReference>
<feature type="region of interest" description="Disordered" evidence="2">
    <location>
        <begin position="214"/>
        <end position="245"/>
    </location>
</feature>
<dbReference type="GO" id="GO:0003735">
    <property type="term" value="F:structural constituent of ribosome"/>
    <property type="evidence" value="ECO:0007669"/>
    <property type="project" value="InterPro"/>
</dbReference>
<feature type="compositionally biased region" description="Basic and acidic residues" evidence="2">
    <location>
        <begin position="1"/>
        <end position="23"/>
    </location>
</feature>
<accession>A0A426XRZ2</accession>
<feature type="region of interest" description="Disordered" evidence="2">
    <location>
        <begin position="1"/>
        <end position="87"/>
    </location>
</feature>
<protein>
    <submittedName>
        <fullName evidence="3">Uncharacterized protein</fullName>
    </submittedName>
</protein>
<sequence length="245" mass="26149">RPDHGLGADVDDRRGSRGVEGRTRKVGSFAHGGRSNEISRPRRSNSPRNIAKDPGRLQLHQGPEVDRLGFRPTSRRPEEPAHLLGANEESPGAHVYAGRTRLRRHFSLAFFVHCILSFAQKKCGSLGGKMVCGGPSGTSPATSTVHLNDRHWSCSKYSCVFLAGTDADDEKVELILSEIKRKDLTELIATGIEKFASVPSGGGVAVAVCAPGGGGGGAVPAAAEPKKEEKVEEKEESDEVTFAMI</sequence>
<organism evidence="3 4">
    <name type="scientific">Ensete ventricosum</name>
    <name type="common">Abyssinian banana</name>
    <name type="synonym">Musa ensete</name>
    <dbReference type="NCBI Taxonomy" id="4639"/>
    <lineage>
        <taxon>Eukaryota</taxon>
        <taxon>Viridiplantae</taxon>
        <taxon>Streptophyta</taxon>
        <taxon>Embryophyta</taxon>
        <taxon>Tracheophyta</taxon>
        <taxon>Spermatophyta</taxon>
        <taxon>Magnoliopsida</taxon>
        <taxon>Liliopsida</taxon>
        <taxon>Zingiberales</taxon>
        <taxon>Musaceae</taxon>
        <taxon>Ensete</taxon>
    </lineage>
</organism>
<evidence type="ECO:0000313" key="4">
    <source>
        <dbReference type="Proteomes" id="UP000287651"/>
    </source>
</evidence>
<dbReference type="Pfam" id="PF00428">
    <property type="entry name" value="Ribosomal_60s"/>
    <property type="match status" value="1"/>
</dbReference>
<dbReference type="InterPro" id="IPR044076">
    <property type="entry name" value="Ribosomal_P2"/>
</dbReference>
<reference evidence="3 4" key="1">
    <citation type="journal article" date="2014" name="Agronomy (Basel)">
        <title>A Draft Genome Sequence for Ensete ventricosum, the Drought-Tolerant Tree Against Hunger.</title>
        <authorList>
            <person name="Harrison J."/>
            <person name="Moore K.A."/>
            <person name="Paszkiewicz K."/>
            <person name="Jones T."/>
            <person name="Grant M."/>
            <person name="Ambacheew D."/>
            <person name="Muzemil S."/>
            <person name="Studholme D.J."/>
        </authorList>
    </citation>
    <scope>NUCLEOTIDE SEQUENCE [LARGE SCALE GENOMIC DNA]</scope>
</reference>
<comment type="function">
    <text evidence="1">Plays an important role in the elongation step of protein synthesis.</text>
</comment>